<reference evidence="2 3" key="1">
    <citation type="submission" date="2014-11" db="EMBL/GenBank/DDBJ databases">
        <title>Genome sequence of Flavihumibacter solisilvae 3-3.</title>
        <authorList>
            <person name="Zhou G."/>
            <person name="Li M."/>
            <person name="Wang G."/>
        </authorList>
    </citation>
    <scope>NUCLEOTIDE SEQUENCE [LARGE SCALE GENOMIC DNA]</scope>
    <source>
        <strain evidence="2 3">3-3</strain>
    </source>
</reference>
<evidence type="ECO:0000313" key="2">
    <source>
        <dbReference type="EMBL" id="KIC95619.1"/>
    </source>
</evidence>
<dbReference type="Proteomes" id="UP000031408">
    <property type="component" value="Unassembled WGS sequence"/>
</dbReference>
<keyword evidence="3" id="KW-1185">Reference proteome</keyword>
<feature type="compositionally biased region" description="Polar residues" evidence="1">
    <location>
        <begin position="76"/>
        <end position="86"/>
    </location>
</feature>
<dbReference type="AlphaFoldDB" id="A0A0C1IYS3"/>
<protein>
    <submittedName>
        <fullName evidence="2">Uncharacterized protein</fullName>
    </submittedName>
</protein>
<sequence>MKSNTDPKVPYQMERVRALINKLQEQLDQQADTHSLLVTVQLLQAELQGASKPEASRSGSGKVAVVMPANSRRQAESTVPSYSQPQKTEEAVPMETSQAHPVPEPLPVQAPAQTDWLHNLMQEIPTLAHQKEIRELNEVMSQQNGASLNDRLRQQSVEVAEVLTREPVRDLKKAIGVNDRFVFVNELFRGDEVMYERSIKTINSFNILQEAEFWIQRELKLKLGWDDSKEVVRHFCQLVRRRFSSK</sequence>
<dbReference type="EMBL" id="JSVC01000005">
    <property type="protein sequence ID" value="KIC95619.1"/>
    <property type="molecule type" value="Genomic_DNA"/>
</dbReference>
<feature type="region of interest" description="Disordered" evidence="1">
    <location>
        <begin position="68"/>
        <end position="92"/>
    </location>
</feature>
<evidence type="ECO:0000313" key="3">
    <source>
        <dbReference type="Proteomes" id="UP000031408"/>
    </source>
</evidence>
<evidence type="ECO:0000256" key="1">
    <source>
        <dbReference type="SAM" id="MobiDB-lite"/>
    </source>
</evidence>
<accession>A0A0C1IYS3</accession>
<dbReference type="STRING" id="1349421.OI18_05005"/>
<gene>
    <name evidence="2" type="ORF">OI18_05005</name>
</gene>
<proteinExistence type="predicted"/>
<organism evidence="2 3">
    <name type="scientific">Flavihumibacter solisilvae</name>
    <dbReference type="NCBI Taxonomy" id="1349421"/>
    <lineage>
        <taxon>Bacteria</taxon>
        <taxon>Pseudomonadati</taxon>
        <taxon>Bacteroidota</taxon>
        <taxon>Chitinophagia</taxon>
        <taxon>Chitinophagales</taxon>
        <taxon>Chitinophagaceae</taxon>
        <taxon>Flavihumibacter</taxon>
    </lineage>
</organism>
<name>A0A0C1IYS3_9BACT</name>
<comment type="caution">
    <text evidence="2">The sequence shown here is derived from an EMBL/GenBank/DDBJ whole genome shotgun (WGS) entry which is preliminary data.</text>
</comment>